<dbReference type="InterPro" id="IPR002033">
    <property type="entry name" value="TatC"/>
</dbReference>
<sequence length="343" mass="37796">MSEISKAEVVKRPKRAISKKKKKKSPTGDMTIVEHIKEFRRRLLISLAGIIVGTIIAFVWYDYAIGSIPTLGNLLRDPYCSLPAEARYAFSDSDECRLLATGPFDPFMLRLKVAALAGLVIASPVWLSQLWGFITPGLMKNERRYTAIFVTIAVLLFVGGAVLAYFVVAYGLEFLLTIGGDTQAAALTGERYFNFLLALLMIFGVSFEVPLVISMLNVAGILTYDAIKDKRRMIIMILFVFAAFMTPGQDPFTMLVLAISLTILVELAIQFCRINDKRRAKKRPEWLDADDLSASPLDTSAGGEDAPSPVEMPEPVTPSPKPQASEDASISYKPGRIDFGDVL</sequence>
<keyword evidence="4 7" id="KW-1133">Transmembrane helix</keyword>
<dbReference type="GO" id="GO:0065002">
    <property type="term" value="P:intracellular protein transmembrane transport"/>
    <property type="evidence" value="ECO:0007669"/>
    <property type="project" value="TreeGrafter"/>
</dbReference>
<dbReference type="PROSITE" id="PS01218">
    <property type="entry name" value="TATC"/>
    <property type="match status" value="1"/>
</dbReference>
<keyword evidence="6 7" id="KW-0472">Membrane</keyword>
<feature type="compositionally biased region" description="Basic and acidic residues" evidence="8">
    <location>
        <begin position="1"/>
        <end position="11"/>
    </location>
</feature>
<feature type="region of interest" description="Disordered" evidence="8">
    <location>
        <begin position="1"/>
        <end position="28"/>
    </location>
</feature>
<comment type="subcellular location">
    <subcellularLocation>
        <location evidence="7">Cell membrane</location>
        <topology evidence="7">Multi-pass membrane protein</topology>
    </subcellularLocation>
    <subcellularLocation>
        <location evidence="1">Membrane</location>
        <topology evidence="1">Multi-pass membrane protein</topology>
    </subcellularLocation>
</comment>
<dbReference type="GO" id="GO:0033281">
    <property type="term" value="C:TAT protein transport complex"/>
    <property type="evidence" value="ECO:0007669"/>
    <property type="project" value="UniProtKB-UniRule"/>
</dbReference>
<comment type="function">
    <text evidence="7">Part of the twin-arginine translocation (Tat) system that transports large folded proteins containing a characteristic twin-arginine motif in their signal peptide across membranes. Together with TatB, TatC is part of a receptor directly interacting with Tat signal peptides.</text>
</comment>
<dbReference type="InterPro" id="IPR019820">
    <property type="entry name" value="Sec-indep_translocase_CS"/>
</dbReference>
<protein>
    <recommendedName>
        <fullName evidence="7">Sec-independent protein translocase protein TatC</fullName>
    </recommendedName>
</protein>
<dbReference type="NCBIfam" id="TIGR00945">
    <property type="entry name" value="tatC"/>
    <property type="match status" value="1"/>
</dbReference>
<organism evidence="9 10">
    <name type="scientific">Corynebacterium deserti GIMN1.010</name>
    <dbReference type="NCBI Taxonomy" id="931089"/>
    <lineage>
        <taxon>Bacteria</taxon>
        <taxon>Bacillati</taxon>
        <taxon>Actinomycetota</taxon>
        <taxon>Actinomycetes</taxon>
        <taxon>Mycobacteriales</taxon>
        <taxon>Corynebacteriaceae</taxon>
        <taxon>Corynebacterium</taxon>
    </lineage>
</organism>
<feature type="compositionally biased region" description="Basic residues" evidence="8">
    <location>
        <begin position="12"/>
        <end position="25"/>
    </location>
</feature>
<evidence type="ECO:0000256" key="8">
    <source>
        <dbReference type="SAM" id="MobiDB-lite"/>
    </source>
</evidence>
<evidence type="ECO:0000256" key="2">
    <source>
        <dbReference type="ARBA" id="ARBA00022692"/>
    </source>
</evidence>
<proteinExistence type="inferred from homology"/>
<evidence type="ECO:0000256" key="4">
    <source>
        <dbReference type="ARBA" id="ARBA00022989"/>
    </source>
</evidence>
<evidence type="ECO:0000256" key="5">
    <source>
        <dbReference type="ARBA" id="ARBA00023010"/>
    </source>
</evidence>
<dbReference type="PRINTS" id="PR01840">
    <property type="entry name" value="TATCFAMILY"/>
</dbReference>
<comment type="subunit">
    <text evidence="7">The Tat system comprises two distinct complexes: a TatABC complex, containing multiple copies of TatA, TatB and TatC subunits, and a separate TatA complex, containing only TatA subunits. Substrates initially bind to the TatABC complex, which probably triggers association of the separate TatA complex to form the active translocon.</text>
</comment>
<keyword evidence="7" id="KW-0813">Transport</keyword>
<evidence type="ECO:0000256" key="3">
    <source>
        <dbReference type="ARBA" id="ARBA00022927"/>
    </source>
</evidence>
<dbReference type="PANTHER" id="PTHR30371">
    <property type="entry name" value="SEC-INDEPENDENT PROTEIN TRANSLOCASE PROTEIN TATC"/>
    <property type="match status" value="1"/>
</dbReference>
<dbReference type="KEGG" id="cdx:CDES_07195"/>
<gene>
    <name evidence="7 9" type="primary">tatC</name>
    <name evidence="9" type="ORF">CDES_07195</name>
</gene>
<dbReference type="GO" id="GO:0043953">
    <property type="term" value="P:protein transport by the Tat complex"/>
    <property type="evidence" value="ECO:0007669"/>
    <property type="project" value="UniProtKB-UniRule"/>
</dbReference>
<dbReference type="PANTHER" id="PTHR30371:SF0">
    <property type="entry name" value="SEC-INDEPENDENT PROTEIN TRANSLOCASE PROTEIN TATC, CHLOROPLASTIC-RELATED"/>
    <property type="match status" value="1"/>
</dbReference>
<dbReference type="Pfam" id="PF00902">
    <property type="entry name" value="TatC"/>
    <property type="match status" value="1"/>
</dbReference>
<keyword evidence="2 7" id="KW-0812">Transmembrane</keyword>
<evidence type="ECO:0000313" key="9">
    <source>
        <dbReference type="EMBL" id="ALC05852.1"/>
    </source>
</evidence>
<keyword evidence="7" id="KW-1003">Cell membrane</keyword>
<keyword evidence="10" id="KW-1185">Reference proteome</keyword>
<feature type="region of interest" description="Disordered" evidence="8">
    <location>
        <begin position="289"/>
        <end position="343"/>
    </location>
</feature>
<feature type="transmembrane region" description="Helical" evidence="7">
    <location>
        <begin position="192"/>
        <end position="219"/>
    </location>
</feature>
<feature type="transmembrane region" description="Helical" evidence="7">
    <location>
        <begin position="231"/>
        <end position="248"/>
    </location>
</feature>
<keyword evidence="5 7" id="KW-0811">Translocation</keyword>
<dbReference type="PATRIC" id="fig|931089.4.peg.1455"/>
<dbReference type="AlphaFoldDB" id="A0A0M4CG34"/>
<evidence type="ECO:0000256" key="6">
    <source>
        <dbReference type="ARBA" id="ARBA00023136"/>
    </source>
</evidence>
<keyword evidence="3 7" id="KW-0653">Protein transport</keyword>
<evidence type="ECO:0000313" key="10">
    <source>
        <dbReference type="Proteomes" id="UP000068067"/>
    </source>
</evidence>
<feature type="transmembrane region" description="Helical" evidence="7">
    <location>
        <begin position="113"/>
        <end position="134"/>
    </location>
</feature>
<dbReference type="Proteomes" id="UP000068067">
    <property type="component" value="Chromosome"/>
</dbReference>
<dbReference type="EMBL" id="CP009220">
    <property type="protein sequence ID" value="ALC05852.1"/>
    <property type="molecule type" value="Genomic_DNA"/>
</dbReference>
<feature type="transmembrane region" description="Helical" evidence="7">
    <location>
        <begin position="254"/>
        <end position="274"/>
    </location>
</feature>
<name>A0A0M4CG34_9CORY</name>
<evidence type="ECO:0000256" key="7">
    <source>
        <dbReference type="HAMAP-Rule" id="MF_00902"/>
    </source>
</evidence>
<feature type="transmembrane region" description="Helical" evidence="7">
    <location>
        <begin position="146"/>
        <end position="172"/>
    </location>
</feature>
<feature type="transmembrane region" description="Helical" evidence="7">
    <location>
        <begin position="43"/>
        <end position="61"/>
    </location>
</feature>
<feature type="compositionally biased region" description="Low complexity" evidence="8">
    <location>
        <begin position="292"/>
        <end position="301"/>
    </location>
</feature>
<dbReference type="GO" id="GO:0009977">
    <property type="term" value="F:proton motive force dependent protein transmembrane transporter activity"/>
    <property type="evidence" value="ECO:0007669"/>
    <property type="project" value="TreeGrafter"/>
</dbReference>
<dbReference type="HAMAP" id="MF_00902">
    <property type="entry name" value="TatC"/>
    <property type="match status" value="1"/>
</dbReference>
<feature type="compositionally biased region" description="Pro residues" evidence="8">
    <location>
        <begin position="310"/>
        <end position="321"/>
    </location>
</feature>
<dbReference type="STRING" id="931089.CDES_07195"/>
<accession>A0A0M4CG34</accession>
<comment type="similarity">
    <text evidence="7">Belongs to the TatC family.</text>
</comment>
<evidence type="ECO:0000256" key="1">
    <source>
        <dbReference type="ARBA" id="ARBA00004141"/>
    </source>
</evidence>
<reference evidence="9 10" key="1">
    <citation type="submission" date="2014-08" db="EMBL/GenBank/DDBJ databases">
        <title>Complete genome sequence of Corynebacterium deserti GIMN1.010 (=DSM 45689), isolated from desert sand in western China.</title>
        <authorList>
            <person name="Ruckert C."/>
            <person name="Albersmeier A."/>
            <person name="Kalinowski J."/>
        </authorList>
    </citation>
    <scope>NUCLEOTIDE SEQUENCE [LARGE SCALE GENOMIC DNA]</scope>
    <source>
        <strain evidence="9 10">GIMN1.010</strain>
    </source>
</reference>